<dbReference type="Pfam" id="PF13829">
    <property type="entry name" value="DUF4191"/>
    <property type="match status" value="1"/>
</dbReference>
<feature type="transmembrane region" description="Helical" evidence="1">
    <location>
        <begin position="61"/>
        <end position="83"/>
    </location>
</feature>
<keyword evidence="1" id="KW-1133">Transmembrane helix</keyword>
<dbReference type="EMBL" id="MDHH01000005">
    <property type="protein sequence ID" value="OUE00756.1"/>
    <property type="molecule type" value="Genomic_DNA"/>
</dbReference>
<evidence type="ECO:0000313" key="3">
    <source>
        <dbReference type="Proteomes" id="UP000195062"/>
    </source>
</evidence>
<organism evidence="2 3">
    <name type="scientific">Clavibacter michiganensis subsp. michiganensis</name>
    <dbReference type="NCBI Taxonomy" id="33013"/>
    <lineage>
        <taxon>Bacteria</taxon>
        <taxon>Bacillati</taxon>
        <taxon>Actinomycetota</taxon>
        <taxon>Actinomycetes</taxon>
        <taxon>Micrococcales</taxon>
        <taxon>Microbacteriaceae</taxon>
        <taxon>Clavibacter</taxon>
    </lineage>
</organism>
<dbReference type="AlphaFoldDB" id="A0A251XEV4"/>
<evidence type="ECO:0000256" key="1">
    <source>
        <dbReference type="SAM" id="Phobius"/>
    </source>
</evidence>
<keyword evidence="3" id="KW-1185">Reference proteome</keyword>
<reference evidence="2 3" key="1">
    <citation type="submission" date="2016-08" db="EMBL/GenBank/DDBJ databases">
        <title>Genome sequence of Clavibacter michiganensis subsp. michiganensis strain CASJ007.</title>
        <authorList>
            <person name="Thapa S.P."/>
            <person name="Coaker G."/>
        </authorList>
    </citation>
    <scope>NUCLEOTIDE SEQUENCE [LARGE SCALE GENOMIC DNA]</scope>
    <source>
        <strain evidence="2">CASJ007</strain>
    </source>
</reference>
<comment type="caution">
    <text evidence="2">The sequence shown here is derived from an EMBL/GenBank/DDBJ whole genome shotgun (WGS) entry which is preliminary data.</text>
</comment>
<name>A0A251XEV4_CLAMM</name>
<dbReference type="InterPro" id="IPR025445">
    <property type="entry name" value="DUF4191"/>
</dbReference>
<accession>A0A251XEV4</accession>
<dbReference type="Proteomes" id="UP000195062">
    <property type="component" value="Unassembled WGS sequence"/>
</dbReference>
<keyword evidence="1" id="KW-0472">Membrane</keyword>
<sequence length="109" mass="11958">MARKTASPKAPKEPGRIKQMWQVFQMTRRYDKSSVWWMLLALLGPIVVGVLLAIFATGGNWLTAILFVIAGVFAGILAFLIVLGRKAERAAYLQIKGQPARSAWSCAAP</sequence>
<protein>
    <recommendedName>
        <fullName evidence="4">DUF4191 domain-containing protein</fullName>
    </recommendedName>
</protein>
<gene>
    <name evidence="2" type="ORF">CMMCAS07_16840</name>
</gene>
<proteinExistence type="predicted"/>
<evidence type="ECO:0008006" key="4">
    <source>
        <dbReference type="Google" id="ProtNLM"/>
    </source>
</evidence>
<evidence type="ECO:0000313" key="2">
    <source>
        <dbReference type="EMBL" id="OUE00756.1"/>
    </source>
</evidence>
<keyword evidence="1" id="KW-0812">Transmembrane</keyword>
<feature type="transmembrane region" description="Helical" evidence="1">
    <location>
        <begin position="35"/>
        <end position="55"/>
    </location>
</feature>